<dbReference type="Pfam" id="PF05175">
    <property type="entry name" value="MTS"/>
    <property type="match status" value="1"/>
</dbReference>
<keyword evidence="3" id="KW-0808">Transferase</keyword>
<dbReference type="EMBL" id="JAUSWO010000001">
    <property type="protein sequence ID" value="MDQ0514306.1"/>
    <property type="molecule type" value="Genomic_DNA"/>
</dbReference>
<dbReference type="InterPro" id="IPR004556">
    <property type="entry name" value="HemK-like"/>
</dbReference>
<dbReference type="InterPro" id="IPR029063">
    <property type="entry name" value="SAM-dependent_MTases_sf"/>
</dbReference>
<dbReference type="NCBIfam" id="TIGR00536">
    <property type="entry name" value="hemK_fam"/>
    <property type="match status" value="1"/>
</dbReference>
<protein>
    <recommendedName>
        <fullName evidence="1">peptide chain release factor N(5)-glutamine methyltransferase</fullName>
        <ecNumber evidence="1">2.1.1.297</ecNumber>
    </recommendedName>
</protein>
<evidence type="ECO:0000256" key="2">
    <source>
        <dbReference type="ARBA" id="ARBA00022603"/>
    </source>
</evidence>
<reference evidence="7" key="1">
    <citation type="submission" date="2023-07" db="EMBL/GenBank/DDBJ databases">
        <title>Genomic Encyclopedia of Type Strains, Phase IV (KMG-IV): sequencing the most valuable type-strain genomes for metagenomic binning, comparative biology and taxonomic classification.</title>
        <authorList>
            <person name="Goeker M."/>
        </authorList>
    </citation>
    <scope>NUCLEOTIDE SEQUENCE [LARGE SCALE GENOMIC DNA]</scope>
    <source>
        <strain evidence="7">DSM 21204</strain>
    </source>
</reference>
<evidence type="ECO:0000313" key="7">
    <source>
        <dbReference type="EMBL" id="MDQ0514306.1"/>
    </source>
</evidence>
<gene>
    <name evidence="7" type="ORF">J2Z62_000744</name>
</gene>
<proteinExistence type="predicted"/>
<evidence type="ECO:0000256" key="3">
    <source>
        <dbReference type="ARBA" id="ARBA00022679"/>
    </source>
</evidence>
<keyword evidence="8" id="KW-1185">Reference proteome</keyword>
<dbReference type="EC" id="2.1.1.297" evidence="1"/>
<evidence type="ECO:0000256" key="5">
    <source>
        <dbReference type="ARBA" id="ARBA00048391"/>
    </source>
</evidence>
<dbReference type="Gene3D" id="3.40.50.150">
    <property type="entry name" value="Vaccinia Virus protein VP39"/>
    <property type="match status" value="1"/>
</dbReference>
<evidence type="ECO:0000256" key="4">
    <source>
        <dbReference type="ARBA" id="ARBA00022691"/>
    </source>
</evidence>
<dbReference type="SUPFAM" id="SSF53335">
    <property type="entry name" value="S-adenosyl-L-methionine-dependent methyltransferases"/>
    <property type="match status" value="1"/>
</dbReference>
<evidence type="ECO:0000259" key="6">
    <source>
        <dbReference type="Pfam" id="PF05175"/>
    </source>
</evidence>
<evidence type="ECO:0000256" key="1">
    <source>
        <dbReference type="ARBA" id="ARBA00012771"/>
    </source>
</evidence>
<organism evidence="7 8">
    <name type="scientific">Mycoplasmoides fastidiosum</name>
    <dbReference type="NCBI Taxonomy" id="92758"/>
    <lineage>
        <taxon>Bacteria</taxon>
        <taxon>Bacillati</taxon>
        <taxon>Mycoplasmatota</taxon>
        <taxon>Mycoplasmoidales</taxon>
        <taxon>Mycoplasmoidaceae</taxon>
        <taxon>Mycoplasmoides</taxon>
    </lineage>
</organism>
<dbReference type="Proteomes" id="UP001240643">
    <property type="component" value="Unassembled WGS sequence"/>
</dbReference>
<dbReference type="InterPro" id="IPR007848">
    <property type="entry name" value="Small_mtfrase_dom"/>
</dbReference>
<dbReference type="InterPro" id="IPR050320">
    <property type="entry name" value="N5-glutamine_MTase"/>
</dbReference>
<dbReference type="PANTHER" id="PTHR18895:SF74">
    <property type="entry name" value="MTRF1L RELEASE FACTOR GLUTAMINE METHYLTRANSFERASE"/>
    <property type="match status" value="1"/>
</dbReference>
<sequence>MNNPVSFLTLINQGKKITDYKQMSQQILFELVYFLSSKCSNKLDFISYMYQPVDFPVSAFWQVVLAACYKKFPLERITGQTSFYHRQFQVHPKVFIPRHETELVVKVLITQIHRLITSLPQPAKPWQYIDLCTGTGIIGLSVQHEYSNQLDTTLLDLNPDAIANAQANAQLHQLQVNLMTADWLDFLTTNPTYQIISANFPYVGYTDIIDTNLVKHEPHLALFANDYGWEHYQTLLTYLTSNSHWRLVVLETSSLHQIQWTIAQQNHPEWDFELINDWNNQLRVVCLKPKLQ</sequence>
<comment type="caution">
    <text evidence="7">The sequence shown here is derived from an EMBL/GenBank/DDBJ whole genome shotgun (WGS) entry which is preliminary data.</text>
</comment>
<dbReference type="RefSeq" id="WP_256547815.1">
    <property type="nucleotide sequence ID" value="NZ_CP101809.1"/>
</dbReference>
<name>A0ABU0M033_9BACT</name>
<comment type="catalytic activity">
    <reaction evidence="5">
        <text>L-glutaminyl-[peptide chain release factor] + S-adenosyl-L-methionine = N(5)-methyl-L-glutaminyl-[peptide chain release factor] + S-adenosyl-L-homocysteine + H(+)</text>
        <dbReference type="Rhea" id="RHEA:42896"/>
        <dbReference type="Rhea" id="RHEA-COMP:10271"/>
        <dbReference type="Rhea" id="RHEA-COMP:10272"/>
        <dbReference type="ChEBI" id="CHEBI:15378"/>
        <dbReference type="ChEBI" id="CHEBI:30011"/>
        <dbReference type="ChEBI" id="CHEBI:57856"/>
        <dbReference type="ChEBI" id="CHEBI:59789"/>
        <dbReference type="ChEBI" id="CHEBI:61891"/>
        <dbReference type="EC" id="2.1.1.297"/>
    </reaction>
</comment>
<evidence type="ECO:0000313" key="8">
    <source>
        <dbReference type="Proteomes" id="UP001240643"/>
    </source>
</evidence>
<keyword evidence="2" id="KW-0489">Methyltransferase</keyword>
<feature type="domain" description="Methyltransferase small" evidence="6">
    <location>
        <begin position="115"/>
        <end position="202"/>
    </location>
</feature>
<dbReference type="PANTHER" id="PTHR18895">
    <property type="entry name" value="HEMK METHYLTRANSFERASE"/>
    <property type="match status" value="1"/>
</dbReference>
<accession>A0ABU0M033</accession>
<keyword evidence="4" id="KW-0949">S-adenosyl-L-methionine</keyword>